<evidence type="ECO:0000313" key="1">
    <source>
        <dbReference type="EnsemblPlants" id="AET7Gv20583800.11"/>
    </source>
</evidence>
<reference evidence="1" key="5">
    <citation type="journal article" date="2021" name="G3 (Bethesda)">
        <title>Aegilops tauschii genome assembly Aet v5.0 features greater sequence contiguity and improved annotation.</title>
        <authorList>
            <person name="Wang L."/>
            <person name="Zhu T."/>
            <person name="Rodriguez J.C."/>
            <person name="Deal K.R."/>
            <person name="Dubcovsky J."/>
            <person name="McGuire P.E."/>
            <person name="Lux T."/>
            <person name="Spannagl M."/>
            <person name="Mayer K.F.X."/>
            <person name="Baldrich P."/>
            <person name="Meyers B.C."/>
            <person name="Huo N."/>
            <person name="Gu Y.Q."/>
            <person name="Zhou H."/>
            <person name="Devos K.M."/>
            <person name="Bennetzen J.L."/>
            <person name="Unver T."/>
            <person name="Budak H."/>
            <person name="Gulick P.J."/>
            <person name="Galiba G."/>
            <person name="Kalapos B."/>
            <person name="Nelson D.R."/>
            <person name="Li P."/>
            <person name="You F.M."/>
            <person name="Luo M.C."/>
            <person name="Dvorak J."/>
        </authorList>
    </citation>
    <scope>NUCLEOTIDE SEQUENCE [LARGE SCALE GENOMIC DNA]</scope>
    <source>
        <strain evidence="1">cv. AL8/78</strain>
    </source>
</reference>
<reference evidence="1" key="4">
    <citation type="submission" date="2019-03" db="UniProtKB">
        <authorList>
            <consortium name="EnsemblPlants"/>
        </authorList>
    </citation>
    <scope>IDENTIFICATION</scope>
</reference>
<dbReference type="AlphaFoldDB" id="A0A453RHJ8"/>
<dbReference type="EnsemblPlants" id="AET7Gv20583800.11">
    <property type="protein sequence ID" value="AET7Gv20583800.11"/>
    <property type="gene ID" value="AET7Gv20583800"/>
</dbReference>
<dbReference type="Gramene" id="AET7Gv20583800.10">
    <property type="protein sequence ID" value="AET7Gv20583800.10"/>
    <property type="gene ID" value="AET7Gv20583800"/>
</dbReference>
<protein>
    <submittedName>
        <fullName evidence="1">Uncharacterized protein</fullName>
    </submittedName>
</protein>
<evidence type="ECO:0000313" key="2">
    <source>
        <dbReference type="Proteomes" id="UP000015105"/>
    </source>
</evidence>
<dbReference type="Proteomes" id="UP000015105">
    <property type="component" value="Chromosome 7D"/>
</dbReference>
<dbReference type="EnsemblPlants" id="AET7Gv20583800.10">
    <property type="protein sequence ID" value="AET7Gv20583800.10"/>
    <property type="gene ID" value="AET7Gv20583800"/>
</dbReference>
<reference evidence="1" key="3">
    <citation type="journal article" date="2017" name="Nature">
        <title>Genome sequence of the progenitor of the wheat D genome Aegilops tauschii.</title>
        <authorList>
            <person name="Luo M.C."/>
            <person name="Gu Y.Q."/>
            <person name="Puiu D."/>
            <person name="Wang H."/>
            <person name="Twardziok S.O."/>
            <person name="Deal K.R."/>
            <person name="Huo N."/>
            <person name="Zhu T."/>
            <person name="Wang L."/>
            <person name="Wang Y."/>
            <person name="McGuire P.E."/>
            <person name="Liu S."/>
            <person name="Long H."/>
            <person name="Ramasamy R.K."/>
            <person name="Rodriguez J.C."/>
            <person name="Van S.L."/>
            <person name="Yuan L."/>
            <person name="Wang Z."/>
            <person name="Xia Z."/>
            <person name="Xiao L."/>
            <person name="Anderson O.D."/>
            <person name="Ouyang S."/>
            <person name="Liang Y."/>
            <person name="Zimin A.V."/>
            <person name="Pertea G."/>
            <person name="Qi P."/>
            <person name="Bennetzen J.L."/>
            <person name="Dai X."/>
            <person name="Dawson M.W."/>
            <person name="Muller H.G."/>
            <person name="Kugler K."/>
            <person name="Rivarola-Duarte L."/>
            <person name="Spannagl M."/>
            <person name="Mayer K.F.X."/>
            <person name="Lu F.H."/>
            <person name="Bevan M.W."/>
            <person name="Leroy P."/>
            <person name="Li P."/>
            <person name="You F.M."/>
            <person name="Sun Q."/>
            <person name="Liu Z."/>
            <person name="Lyons E."/>
            <person name="Wicker T."/>
            <person name="Salzberg S.L."/>
            <person name="Devos K.M."/>
            <person name="Dvorak J."/>
        </authorList>
    </citation>
    <scope>NUCLEOTIDE SEQUENCE [LARGE SCALE GENOMIC DNA]</scope>
    <source>
        <strain evidence="1">cv. AL8/78</strain>
    </source>
</reference>
<accession>A0A453RHJ8</accession>
<sequence length="59" mass="6857">MLDLNEEAGSSIVFPSVFTQGDMPIFAEVLERDARIRDRSKHKALKNDLIEHIWKKFGR</sequence>
<reference evidence="2" key="1">
    <citation type="journal article" date="2014" name="Science">
        <title>Ancient hybridizations among the ancestral genomes of bread wheat.</title>
        <authorList>
            <consortium name="International Wheat Genome Sequencing Consortium,"/>
            <person name="Marcussen T."/>
            <person name="Sandve S.R."/>
            <person name="Heier L."/>
            <person name="Spannagl M."/>
            <person name="Pfeifer M."/>
            <person name="Jakobsen K.S."/>
            <person name="Wulff B.B."/>
            <person name="Steuernagel B."/>
            <person name="Mayer K.F."/>
            <person name="Olsen O.A."/>
        </authorList>
    </citation>
    <scope>NUCLEOTIDE SEQUENCE [LARGE SCALE GENOMIC DNA]</scope>
    <source>
        <strain evidence="2">cv. AL8/78</strain>
    </source>
</reference>
<dbReference type="Gramene" id="AET7Gv20583800.11">
    <property type="protein sequence ID" value="AET7Gv20583800.11"/>
    <property type="gene ID" value="AET7Gv20583800"/>
</dbReference>
<name>A0A453RHJ8_AEGTS</name>
<keyword evidence="2" id="KW-1185">Reference proteome</keyword>
<reference evidence="2" key="2">
    <citation type="journal article" date="2017" name="Nat. Plants">
        <title>The Aegilops tauschii genome reveals multiple impacts of transposons.</title>
        <authorList>
            <person name="Zhao G."/>
            <person name="Zou C."/>
            <person name="Li K."/>
            <person name="Wang K."/>
            <person name="Li T."/>
            <person name="Gao L."/>
            <person name="Zhang X."/>
            <person name="Wang H."/>
            <person name="Yang Z."/>
            <person name="Liu X."/>
            <person name="Jiang W."/>
            <person name="Mao L."/>
            <person name="Kong X."/>
            <person name="Jiao Y."/>
            <person name="Jia J."/>
        </authorList>
    </citation>
    <scope>NUCLEOTIDE SEQUENCE [LARGE SCALE GENOMIC DNA]</scope>
    <source>
        <strain evidence="2">cv. AL8/78</strain>
    </source>
</reference>
<proteinExistence type="predicted"/>
<organism evidence="1 2">
    <name type="scientific">Aegilops tauschii subsp. strangulata</name>
    <name type="common">Goatgrass</name>
    <dbReference type="NCBI Taxonomy" id="200361"/>
    <lineage>
        <taxon>Eukaryota</taxon>
        <taxon>Viridiplantae</taxon>
        <taxon>Streptophyta</taxon>
        <taxon>Embryophyta</taxon>
        <taxon>Tracheophyta</taxon>
        <taxon>Spermatophyta</taxon>
        <taxon>Magnoliopsida</taxon>
        <taxon>Liliopsida</taxon>
        <taxon>Poales</taxon>
        <taxon>Poaceae</taxon>
        <taxon>BOP clade</taxon>
        <taxon>Pooideae</taxon>
        <taxon>Triticodae</taxon>
        <taxon>Triticeae</taxon>
        <taxon>Triticinae</taxon>
        <taxon>Aegilops</taxon>
    </lineage>
</organism>